<comment type="caution">
    <text evidence="10">The sequence shown here is derived from an EMBL/GenBank/DDBJ whole genome shotgun (WGS) entry which is preliminary data.</text>
</comment>
<reference evidence="10 11" key="1">
    <citation type="submission" date="2020-04" db="EMBL/GenBank/DDBJ databases">
        <title>Marinobacter oceani sp. nov., isolated from marine solar saltern.</title>
        <authorList>
            <person name="Chen X.-Y."/>
        </authorList>
    </citation>
    <scope>NUCLEOTIDE SEQUENCE [LARGE SCALE GENOMIC DNA]</scope>
    <source>
        <strain evidence="10 11">W62</strain>
    </source>
</reference>
<name>A0A7Y0NLI1_9GAMM</name>
<keyword evidence="11" id="KW-1185">Reference proteome</keyword>
<dbReference type="GO" id="GO:0009279">
    <property type="term" value="C:cell outer membrane"/>
    <property type="evidence" value="ECO:0007669"/>
    <property type="project" value="UniProtKB-SubCell"/>
</dbReference>
<dbReference type="OrthoDB" id="9813458at2"/>
<evidence type="ECO:0000256" key="8">
    <source>
        <dbReference type="SAM" id="Coils"/>
    </source>
</evidence>
<dbReference type="GO" id="GO:0015288">
    <property type="term" value="F:porin activity"/>
    <property type="evidence" value="ECO:0007669"/>
    <property type="project" value="TreeGrafter"/>
</dbReference>
<keyword evidence="8" id="KW-0175">Coiled coil</keyword>
<evidence type="ECO:0000256" key="5">
    <source>
        <dbReference type="ARBA" id="ARBA00022692"/>
    </source>
</evidence>
<keyword evidence="7" id="KW-0998">Cell outer membrane</keyword>
<dbReference type="Proteomes" id="UP000567186">
    <property type="component" value="Unassembled WGS sequence"/>
</dbReference>
<dbReference type="AlphaFoldDB" id="A0A7Y0NLI1"/>
<keyword evidence="3" id="KW-0813">Transport</keyword>
<evidence type="ECO:0000256" key="2">
    <source>
        <dbReference type="ARBA" id="ARBA00007613"/>
    </source>
</evidence>
<dbReference type="RefSeq" id="WP_135954338.1">
    <property type="nucleotide sequence ID" value="NZ_JABCKY010000001.1"/>
</dbReference>
<dbReference type="Pfam" id="PF02321">
    <property type="entry name" value="OEP"/>
    <property type="match status" value="2"/>
</dbReference>
<comment type="subcellular location">
    <subcellularLocation>
        <location evidence="1">Cell outer membrane</location>
    </subcellularLocation>
</comment>
<keyword evidence="4" id="KW-1134">Transmembrane beta strand</keyword>
<evidence type="ECO:0000256" key="3">
    <source>
        <dbReference type="ARBA" id="ARBA00022448"/>
    </source>
</evidence>
<dbReference type="GO" id="GO:0015562">
    <property type="term" value="F:efflux transmembrane transporter activity"/>
    <property type="evidence" value="ECO:0007669"/>
    <property type="project" value="InterPro"/>
</dbReference>
<feature type="chain" id="PRO_5031520028" evidence="9">
    <location>
        <begin position="21"/>
        <end position="436"/>
    </location>
</feature>
<evidence type="ECO:0000313" key="10">
    <source>
        <dbReference type="EMBL" id="NMT62991.1"/>
    </source>
</evidence>
<evidence type="ECO:0000256" key="1">
    <source>
        <dbReference type="ARBA" id="ARBA00004442"/>
    </source>
</evidence>
<evidence type="ECO:0000256" key="7">
    <source>
        <dbReference type="ARBA" id="ARBA00023237"/>
    </source>
</evidence>
<evidence type="ECO:0000256" key="4">
    <source>
        <dbReference type="ARBA" id="ARBA00022452"/>
    </source>
</evidence>
<feature type="signal peptide" evidence="9">
    <location>
        <begin position="1"/>
        <end position="20"/>
    </location>
</feature>
<organism evidence="10 11">
    <name type="scientific">Marinobacter orientalis</name>
    <dbReference type="NCBI Taxonomy" id="1928859"/>
    <lineage>
        <taxon>Bacteria</taxon>
        <taxon>Pseudomonadati</taxon>
        <taxon>Pseudomonadota</taxon>
        <taxon>Gammaproteobacteria</taxon>
        <taxon>Pseudomonadales</taxon>
        <taxon>Marinobacteraceae</taxon>
        <taxon>Marinobacter</taxon>
    </lineage>
</organism>
<dbReference type="EMBL" id="JABCKY010000001">
    <property type="protein sequence ID" value="NMT62991.1"/>
    <property type="molecule type" value="Genomic_DNA"/>
</dbReference>
<comment type="similarity">
    <text evidence="2">Belongs to the outer membrane factor (OMF) (TC 1.B.17) family.</text>
</comment>
<sequence>MHYRWAVILAIFLAPATIHALSLTEALEAARQEAVTLQTLAAETRQAEAVHQQSSQAYLPSVSADASWLRADSSLITGVPVPSLGIPPTIQRADLGPVEGTLTGVQVIQPLINADAIKLRQAAALKLDARRHAQQWGNQAIRLEISRLYFNVLRQRERVEAVQMSYQAARKAATLAHASYREGLASRLDTEQADAELAAIEARIEHVNAQRVQAQVELETLLGMTPEQEIVLSTPLPRPSPPVRIGDPRARKDLQARQLAAEAASAGTSASRAEWMPRVNLLARQQWVEGNEPLNESSDGWLVAVNIQWTIFDGLGRQGRIAESRAEEEKARIELEGVKRRIQREQTMAMTLWQAGYAGWHAAQKATEAATRAEQLALRRYEEGIGSMTDLLAAQARLDRQRTNLVDARYQAVLAAMNYHLQNGYDPILAVREQLP</sequence>
<dbReference type="PANTHER" id="PTHR30026">
    <property type="entry name" value="OUTER MEMBRANE PROTEIN TOLC"/>
    <property type="match status" value="1"/>
</dbReference>
<proteinExistence type="inferred from homology"/>
<accession>A0A7Y0NLI1</accession>
<evidence type="ECO:0000256" key="6">
    <source>
        <dbReference type="ARBA" id="ARBA00023136"/>
    </source>
</evidence>
<gene>
    <name evidence="10" type="ORF">HIU99_05200</name>
</gene>
<keyword evidence="5" id="KW-0812">Transmembrane</keyword>
<evidence type="ECO:0000313" key="11">
    <source>
        <dbReference type="Proteomes" id="UP000567186"/>
    </source>
</evidence>
<dbReference type="InterPro" id="IPR051906">
    <property type="entry name" value="TolC-like"/>
</dbReference>
<evidence type="ECO:0000256" key="9">
    <source>
        <dbReference type="SAM" id="SignalP"/>
    </source>
</evidence>
<protein>
    <submittedName>
        <fullName evidence="10">TolC family protein</fullName>
    </submittedName>
</protein>
<dbReference type="InterPro" id="IPR003423">
    <property type="entry name" value="OMP_efflux"/>
</dbReference>
<keyword evidence="6" id="KW-0472">Membrane</keyword>
<dbReference type="Gene3D" id="1.20.1600.10">
    <property type="entry name" value="Outer membrane efflux proteins (OEP)"/>
    <property type="match status" value="1"/>
</dbReference>
<dbReference type="GO" id="GO:1990281">
    <property type="term" value="C:efflux pump complex"/>
    <property type="evidence" value="ECO:0007669"/>
    <property type="project" value="TreeGrafter"/>
</dbReference>
<dbReference type="PANTHER" id="PTHR30026:SF20">
    <property type="entry name" value="OUTER MEMBRANE PROTEIN TOLC"/>
    <property type="match status" value="1"/>
</dbReference>
<keyword evidence="9" id="KW-0732">Signal</keyword>
<dbReference type="SUPFAM" id="SSF56954">
    <property type="entry name" value="Outer membrane efflux proteins (OEP)"/>
    <property type="match status" value="1"/>
</dbReference>
<feature type="coiled-coil region" evidence="8">
    <location>
        <begin position="190"/>
        <end position="217"/>
    </location>
</feature>